<protein>
    <submittedName>
        <fullName evidence="7">Membrane protein</fullName>
    </submittedName>
</protein>
<dbReference type="EMBL" id="CP011409">
    <property type="protein sequence ID" value="AKZ61653.1"/>
    <property type="molecule type" value="Genomic_DNA"/>
</dbReference>
<keyword evidence="3 5" id="KW-1133">Transmembrane helix</keyword>
<feature type="transmembrane region" description="Helical" evidence="5">
    <location>
        <begin position="118"/>
        <end position="139"/>
    </location>
</feature>
<feature type="transmembrane region" description="Helical" evidence="5">
    <location>
        <begin position="27"/>
        <end position="48"/>
    </location>
</feature>
<organism evidence="7 8">
    <name type="scientific">Herbaspirillum hiltneri N3</name>
    <dbReference type="NCBI Taxonomy" id="1262470"/>
    <lineage>
        <taxon>Bacteria</taxon>
        <taxon>Pseudomonadati</taxon>
        <taxon>Pseudomonadota</taxon>
        <taxon>Betaproteobacteria</taxon>
        <taxon>Burkholderiales</taxon>
        <taxon>Oxalobacteraceae</taxon>
        <taxon>Herbaspirillum</taxon>
    </lineage>
</organism>
<dbReference type="Pfam" id="PF00892">
    <property type="entry name" value="EamA"/>
    <property type="match status" value="1"/>
</dbReference>
<feature type="transmembrane region" description="Helical" evidence="5">
    <location>
        <begin position="209"/>
        <end position="226"/>
    </location>
</feature>
<reference evidence="8" key="1">
    <citation type="journal article" date="2015" name="Genome Announc.">
        <title>Complete Genome Sequence of Herbaspirillum hiltneri N3 (DSM 17495), Isolated from Surface-Sterilized Wheat Roots.</title>
        <authorList>
            <person name="Guizelini D."/>
            <person name="Saizaki P.M."/>
            <person name="Coimbra N.A."/>
            <person name="Weiss V.A."/>
            <person name="Faoro H."/>
            <person name="Sfeir M.Z."/>
            <person name="Baura V.A."/>
            <person name="Monteiro R.A."/>
            <person name="Chubatsu L.S."/>
            <person name="Souza E.M."/>
            <person name="Cruz L.M."/>
            <person name="Pedrosa F.O."/>
            <person name="Raittz R.T."/>
            <person name="Marchaukoski J.N."/>
            <person name="Steffens M.B."/>
        </authorList>
    </citation>
    <scope>NUCLEOTIDE SEQUENCE [LARGE SCALE GENOMIC DNA]</scope>
    <source>
        <strain evidence="8">N3</strain>
    </source>
</reference>
<feature type="transmembrane region" description="Helical" evidence="5">
    <location>
        <begin position="94"/>
        <end position="111"/>
    </location>
</feature>
<evidence type="ECO:0000256" key="3">
    <source>
        <dbReference type="ARBA" id="ARBA00022989"/>
    </source>
</evidence>
<evidence type="ECO:0000256" key="1">
    <source>
        <dbReference type="ARBA" id="ARBA00004141"/>
    </source>
</evidence>
<dbReference type="Proteomes" id="UP000063429">
    <property type="component" value="Chromosome"/>
</dbReference>
<feature type="transmembrane region" description="Helical" evidence="5">
    <location>
        <begin position="264"/>
        <end position="283"/>
    </location>
</feature>
<sequence>MQSLWMLVASFLFSIMGVCVKLSSDYYSTAEVVLCRGIVGVIFIYGLVMIRGGTLRTPYPRDHIIRGGVGVISLWLWFYSFGLLPVATATTLNYMSSIWIAAMLFGIAWWQGKKRFEWGLAGTVLLSFIGVAMLLRPSIDSDQLAGGMIALFSGVLSALVYLQVRKLGLLGEPEYRVVFYFSFTGLLAGLAGCVAIGRIPFWHAHTGKGLALLVTIGLTATLAQIAMTRAYRLGNTLVTANLQYTGIVFASLWGLFIWNDAPGWMGWAGIGIILMSGVVSTFYNQRSQQQSRQSSNLPAIDPIATEV</sequence>
<accession>A0ABM5UWT6</accession>
<keyword evidence="8" id="KW-1185">Reference proteome</keyword>
<dbReference type="RefSeq" id="WP_053195150.1">
    <property type="nucleotide sequence ID" value="NZ_CP011409.1"/>
</dbReference>
<gene>
    <name evidence="7" type="ORF">F506_02285</name>
</gene>
<feature type="transmembrane region" description="Helical" evidence="5">
    <location>
        <begin position="238"/>
        <end position="258"/>
    </location>
</feature>
<evidence type="ECO:0000313" key="7">
    <source>
        <dbReference type="EMBL" id="AKZ61653.1"/>
    </source>
</evidence>
<evidence type="ECO:0000313" key="8">
    <source>
        <dbReference type="Proteomes" id="UP000063429"/>
    </source>
</evidence>
<dbReference type="SUPFAM" id="SSF103481">
    <property type="entry name" value="Multidrug resistance efflux transporter EmrE"/>
    <property type="match status" value="2"/>
</dbReference>
<evidence type="ECO:0000259" key="6">
    <source>
        <dbReference type="Pfam" id="PF00892"/>
    </source>
</evidence>
<feature type="transmembrane region" description="Helical" evidence="5">
    <location>
        <begin position="177"/>
        <end position="197"/>
    </location>
</feature>
<evidence type="ECO:0000256" key="5">
    <source>
        <dbReference type="SAM" id="Phobius"/>
    </source>
</evidence>
<proteinExistence type="predicted"/>
<keyword evidence="4 5" id="KW-0472">Membrane</keyword>
<dbReference type="InterPro" id="IPR037185">
    <property type="entry name" value="EmrE-like"/>
</dbReference>
<feature type="transmembrane region" description="Helical" evidence="5">
    <location>
        <begin position="69"/>
        <end position="88"/>
    </location>
</feature>
<feature type="transmembrane region" description="Helical" evidence="5">
    <location>
        <begin position="145"/>
        <end position="165"/>
    </location>
</feature>
<name>A0ABM5UWT6_9BURK</name>
<evidence type="ECO:0000256" key="2">
    <source>
        <dbReference type="ARBA" id="ARBA00022692"/>
    </source>
</evidence>
<dbReference type="InterPro" id="IPR000620">
    <property type="entry name" value="EamA_dom"/>
</dbReference>
<evidence type="ECO:0000256" key="4">
    <source>
        <dbReference type="ARBA" id="ARBA00023136"/>
    </source>
</evidence>
<dbReference type="PANTHER" id="PTHR22911:SF6">
    <property type="entry name" value="SOLUTE CARRIER FAMILY 35 MEMBER G1"/>
    <property type="match status" value="1"/>
</dbReference>
<keyword evidence="2 5" id="KW-0812">Transmembrane</keyword>
<comment type="subcellular location">
    <subcellularLocation>
        <location evidence="1">Membrane</location>
        <topology evidence="1">Multi-pass membrane protein</topology>
    </subcellularLocation>
</comment>
<dbReference type="PANTHER" id="PTHR22911">
    <property type="entry name" value="ACYL-MALONYL CONDENSING ENZYME-RELATED"/>
    <property type="match status" value="1"/>
</dbReference>
<feature type="domain" description="EamA" evidence="6">
    <location>
        <begin position="4"/>
        <end position="135"/>
    </location>
</feature>